<dbReference type="Pfam" id="PF25011">
    <property type="entry name" value="VSR_TRX"/>
    <property type="match status" value="1"/>
</dbReference>
<dbReference type="GO" id="GO:0012505">
    <property type="term" value="C:endomembrane system"/>
    <property type="evidence" value="ECO:0007669"/>
    <property type="project" value="UniProtKB-SubCell"/>
</dbReference>
<accession>A0A7S3L347</accession>
<dbReference type="EMBL" id="HBIM01006362">
    <property type="protein sequence ID" value="CAE0407606.1"/>
    <property type="molecule type" value="Transcribed_RNA"/>
</dbReference>
<organism evidence="13">
    <name type="scientific">Amphora coffeiformis</name>
    <dbReference type="NCBI Taxonomy" id="265554"/>
    <lineage>
        <taxon>Eukaryota</taxon>
        <taxon>Sar</taxon>
        <taxon>Stramenopiles</taxon>
        <taxon>Ochrophyta</taxon>
        <taxon>Bacillariophyta</taxon>
        <taxon>Bacillariophyceae</taxon>
        <taxon>Bacillariophycidae</taxon>
        <taxon>Thalassiophysales</taxon>
        <taxon>Catenulaceae</taxon>
        <taxon>Amphora</taxon>
    </lineage>
</organism>
<evidence type="ECO:0000256" key="7">
    <source>
        <dbReference type="ARBA" id="ARBA00023180"/>
    </source>
</evidence>
<comment type="subcellular location">
    <subcellularLocation>
        <location evidence="8">Endomembrane system</location>
        <topology evidence="8">Single-pass membrane protein</topology>
    </subcellularLocation>
    <subcellularLocation>
        <location evidence="1">Membrane</location>
        <topology evidence="1">Single-pass type I membrane protein</topology>
    </subcellularLocation>
</comment>
<feature type="region of interest" description="Disordered" evidence="9">
    <location>
        <begin position="494"/>
        <end position="513"/>
    </location>
</feature>
<name>A0A7S3L347_9STRA</name>
<dbReference type="PANTHER" id="PTHR22702">
    <property type="entry name" value="PROTEASE-ASSOCIATED DOMAIN-CONTAINING PROTEIN"/>
    <property type="match status" value="1"/>
</dbReference>
<keyword evidence="6 10" id="KW-0472">Membrane</keyword>
<feature type="transmembrane region" description="Helical" evidence="10">
    <location>
        <begin position="518"/>
        <end position="538"/>
    </location>
</feature>
<keyword evidence="7" id="KW-0325">Glycoprotein</keyword>
<evidence type="ECO:0000259" key="12">
    <source>
        <dbReference type="Pfam" id="PF25011"/>
    </source>
</evidence>
<evidence type="ECO:0000256" key="11">
    <source>
        <dbReference type="SAM" id="SignalP"/>
    </source>
</evidence>
<evidence type="ECO:0000256" key="5">
    <source>
        <dbReference type="ARBA" id="ARBA00022989"/>
    </source>
</evidence>
<keyword evidence="5 10" id="KW-1133">Transmembrane helix</keyword>
<keyword evidence="3 11" id="KW-0732">Signal</keyword>
<feature type="domain" description="Vacuolar sorting receptor thioredoxin-like" evidence="12">
    <location>
        <begin position="249"/>
        <end position="425"/>
    </location>
</feature>
<proteinExistence type="predicted"/>
<evidence type="ECO:0000256" key="6">
    <source>
        <dbReference type="ARBA" id="ARBA00023136"/>
    </source>
</evidence>
<protein>
    <recommendedName>
        <fullName evidence="12">Vacuolar sorting receptor thioredoxin-like domain-containing protein</fullName>
    </recommendedName>
</protein>
<evidence type="ECO:0000256" key="1">
    <source>
        <dbReference type="ARBA" id="ARBA00004479"/>
    </source>
</evidence>
<dbReference type="PANTHER" id="PTHR22702:SF1">
    <property type="entry name" value="PROTEASE-ASSOCIATED DOMAIN-CONTAINING PROTEIN 1"/>
    <property type="match status" value="1"/>
</dbReference>
<evidence type="ECO:0000256" key="8">
    <source>
        <dbReference type="ARBA" id="ARBA00037847"/>
    </source>
</evidence>
<feature type="signal peptide" evidence="11">
    <location>
        <begin position="1"/>
        <end position="17"/>
    </location>
</feature>
<feature type="chain" id="PRO_5031143678" description="Vacuolar sorting receptor thioredoxin-like domain-containing protein" evidence="11">
    <location>
        <begin position="18"/>
        <end position="565"/>
    </location>
</feature>
<keyword evidence="4" id="KW-0677">Repeat</keyword>
<sequence>MIMPKSLLLALVSLVSATASPLQQQQQPAQEMPVDTFGHDLWNGKKNDTDAASYKDTRLLIQIPFQHHNKEGEDHEVARWGGANVGWSGTLAEFVYYYDKPLCYGHIEYNDTAFPFHPVKKPGDNMIRPFILMAPPGPCSPVMWARRAQYVGAAALMVADNVCQCNDKTCTDKYTAENCRTAGQPILINDGTAGDVSIPVWLVPKTVGQKLVDSVVKDNQPVLVDYSWGLPRTNETDCGKKCNDKNQTVTYYLWTAAAHDPQLTADNIKELQQVVTALGDKVVLEPKFRLLDGTHFNCPSYTDPSSSPCDHLCTNGGRYCAVHQKDLSGHAVVTETLRRLCIWKHYDAHAYWEYWVHHATACSSPHKYADETCLKEGMAQAKIDPTIVDDCMKESGETEKDETNAFLQTMIEEQKISGVVKLPTIAHADTMVPLDHGASAHSLFESVCMHYYWRAKGTNMYWEDIPSVCETCFECTNLIGCLEAGHCVAFDNHSKDNSGSETKPPKGKSSHARKGRRGWHFFWFLVFAGMAGYGYYYYKQQQQGMYNGGTGGGLLGSYMQLSGTD</sequence>
<evidence type="ECO:0000256" key="4">
    <source>
        <dbReference type="ARBA" id="ARBA00022737"/>
    </source>
</evidence>
<dbReference type="InterPro" id="IPR056858">
    <property type="entry name" value="VSR_TRX"/>
</dbReference>
<reference evidence="13" key="1">
    <citation type="submission" date="2021-01" db="EMBL/GenBank/DDBJ databases">
        <authorList>
            <person name="Corre E."/>
            <person name="Pelletier E."/>
            <person name="Niang G."/>
            <person name="Scheremetjew M."/>
            <person name="Finn R."/>
            <person name="Kale V."/>
            <person name="Holt S."/>
            <person name="Cochrane G."/>
            <person name="Meng A."/>
            <person name="Brown T."/>
            <person name="Cohen L."/>
        </authorList>
    </citation>
    <scope>NUCLEOTIDE SEQUENCE</scope>
    <source>
        <strain evidence="13">CCMP127</strain>
    </source>
</reference>
<keyword evidence="2 10" id="KW-0812">Transmembrane</keyword>
<dbReference type="GO" id="GO:0016020">
    <property type="term" value="C:membrane"/>
    <property type="evidence" value="ECO:0007669"/>
    <property type="project" value="UniProtKB-SubCell"/>
</dbReference>
<evidence type="ECO:0000313" key="13">
    <source>
        <dbReference type="EMBL" id="CAE0407606.1"/>
    </source>
</evidence>
<evidence type="ECO:0000256" key="9">
    <source>
        <dbReference type="SAM" id="MobiDB-lite"/>
    </source>
</evidence>
<gene>
    <name evidence="13" type="ORF">ACOF00016_LOCUS5414</name>
</gene>
<evidence type="ECO:0000256" key="10">
    <source>
        <dbReference type="SAM" id="Phobius"/>
    </source>
</evidence>
<evidence type="ECO:0000256" key="3">
    <source>
        <dbReference type="ARBA" id="ARBA00022729"/>
    </source>
</evidence>
<evidence type="ECO:0000256" key="2">
    <source>
        <dbReference type="ARBA" id="ARBA00022692"/>
    </source>
</evidence>
<dbReference type="Gene3D" id="3.50.30.30">
    <property type="match status" value="1"/>
</dbReference>
<dbReference type="AlphaFoldDB" id="A0A7S3L347"/>